<dbReference type="InterPro" id="IPR036291">
    <property type="entry name" value="NAD(P)-bd_dom_sf"/>
</dbReference>
<dbReference type="InterPro" id="IPR015955">
    <property type="entry name" value="Lactate_DH/Glyco_Ohase_4_C"/>
</dbReference>
<gene>
    <name evidence="4" type="ORF">PANT1444_LOCUS18925</name>
</gene>
<dbReference type="GO" id="GO:0016615">
    <property type="term" value="F:malate dehydrogenase activity"/>
    <property type="evidence" value="ECO:0007669"/>
    <property type="project" value="InterPro"/>
</dbReference>
<protein>
    <recommendedName>
        <fullName evidence="3">Lactate/malate dehydrogenase C-terminal domain-containing protein</fullName>
    </recommendedName>
</protein>
<dbReference type="PANTHER" id="PTHR23382">
    <property type="entry name" value="MALATE DEHYDROGENASE"/>
    <property type="match status" value="1"/>
</dbReference>
<proteinExistence type="inferred from homology"/>
<organism evidence="4">
    <name type="scientific">Phaeocystis antarctica</name>
    <dbReference type="NCBI Taxonomy" id="33657"/>
    <lineage>
        <taxon>Eukaryota</taxon>
        <taxon>Haptista</taxon>
        <taxon>Haptophyta</taxon>
        <taxon>Prymnesiophyceae</taxon>
        <taxon>Phaeocystales</taxon>
        <taxon>Phaeocystaceae</taxon>
        <taxon>Phaeocystis</taxon>
    </lineage>
</organism>
<keyword evidence="2" id="KW-0560">Oxidoreductase</keyword>
<dbReference type="GO" id="GO:0006108">
    <property type="term" value="P:malate metabolic process"/>
    <property type="evidence" value="ECO:0007669"/>
    <property type="project" value="InterPro"/>
</dbReference>
<dbReference type="InterPro" id="IPR022383">
    <property type="entry name" value="Lactate/malate_DH_C"/>
</dbReference>
<evidence type="ECO:0000313" key="4">
    <source>
        <dbReference type="EMBL" id="CAD8507298.1"/>
    </source>
</evidence>
<dbReference type="SUPFAM" id="SSF56327">
    <property type="entry name" value="LDH C-terminal domain-like"/>
    <property type="match status" value="1"/>
</dbReference>
<dbReference type="EMBL" id="HBEP01033460">
    <property type="protein sequence ID" value="CAD8507298.1"/>
    <property type="molecule type" value="Transcribed_RNA"/>
</dbReference>
<evidence type="ECO:0000256" key="2">
    <source>
        <dbReference type="ARBA" id="ARBA00023002"/>
    </source>
</evidence>
<dbReference type="AlphaFoldDB" id="A0A7S0NDM3"/>
<comment type="similarity">
    <text evidence="1">Belongs to the LDH/MDH superfamily. MDH type 2 family.</text>
</comment>
<reference evidence="4" key="1">
    <citation type="submission" date="2021-01" db="EMBL/GenBank/DDBJ databases">
        <authorList>
            <person name="Corre E."/>
            <person name="Pelletier E."/>
            <person name="Niang G."/>
            <person name="Scheremetjew M."/>
            <person name="Finn R."/>
            <person name="Kale V."/>
            <person name="Holt S."/>
            <person name="Cochrane G."/>
            <person name="Meng A."/>
            <person name="Brown T."/>
            <person name="Cohen L."/>
        </authorList>
    </citation>
    <scope>NUCLEOTIDE SEQUENCE</scope>
    <source>
        <strain evidence="4">CCMP1374</strain>
    </source>
</reference>
<sequence>MLHRATLRPRTSLALARTLATKAGTVKAFEADQKALVEAYEACSSTEEFFKLKHSKLAPLSKKLEELDSTMGWTYSRVLCNPAGPPKVVAVTGAGTDMGAEALYRIAAGEMLGGSTPVTLQVSGADPAVLKDLQDCAFPCLAGVTAAASPAAAVKGAAMAILLEGDFVSVGSSVGAQALVAVKGMANASAVAAKAPKTATVTGITRTLQASAEEQIADKVGCPAAAVSKVVVWGDSAIDVSSATVEGKWAVEVLQGWAPEATEPSAAVGADAIVSHMKDLALGSNGEWTSMGVEADGSYGLGSGFFYSVPVTCSGGGPVLRVGGIPITAELASAMEAQRVALSK</sequence>
<accession>A0A7S0NDM3</accession>
<dbReference type="GO" id="GO:0016616">
    <property type="term" value="F:oxidoreductase activity, acting on the CH-OH group of donors, NAD or NADP as acceptor"/>
    <property type="evidence" value="ECO:0007669"/>
    <property type="project" value="InterPro"/>
</dbReference>
<name>A0A7S0NDM3_9EUKA</name>
<evidence type="ECO:0000259" key="3">
    <source>
        <dbReference type="Pfam" id="PF02866"/>
    </source>
</evidence>
<dbReference type="Gene3D" id="3.40.50.720">
    <property type="entry name" value="NAD(P)-binding Rossmann-like Domain"/>
    <property type="match status" value="1"/>
</dbReference>
<dbReference type="SUPFAM" id="SSF51735">
    <property type="entry name" value="NAD(P)-binding Rossmann-fold domains"/>
    <property type="match status" value="1"/>
</dbReference>
<evidence type="ECO:0000256" key="1">
    <source>
        <dbReference type="ARBA" id="ARBA00009613"/>
    </source>
</evidence>
<dbReference type="Pfam" id="PF02866">
    <property type="entry name" value="Ldh_1_C"/>
    <property type="match status" value="1"/>
</dbReference>
<feature type="domain" description="Lactate/malate dehydrogenase C-terminal" evidence="3">
    <location>
        <begin position="252"/>
        <end position="340"/>
    </location>
</feature>
<dbReference type="Gene3D" id="3.90.110.10">
    <property type="entry name" value="Lactate dehydrogenase/glycoside hydrolase, family 4, C-terminal"/>
    <property type="match status" value="1"/>
</dbReference>
<dbReference type="InterPro" id="IPR010945">
    <property type="entry name" value="Malate_DH_type2"/>
</dbReference>